<comment type="catalytic activity">
    <reaction evidence="10 12">
        <text>ATP + H2O = ADP + phosphate + H(+)</text>
        <dbReference type="Rhea" id="RHEA:13065"/>
        <dbReference type="ChEBI" id="CHEBI:15377"/>
        <dbReference type="ChEBI" id="CHEBI:15378"/>
        <dbReference type="ChEBI" id="CHEBI:30616"/>
        <dbReference type="ChEBI" id="CHEBI:43474"/>
        <dbReference type="ChEBI" id="CHEBI:456216"/>
        <dbReference type="EC" id="5.6.2.3"/>
    </reaction>
</comment>
<evidence type="ECO:0000313" key="14">
    <source>
        <dbReference type="EMBL" id="TET45021.1"/>
    </source>
</evidence>
<keyword evidence="3 12" id="KW-0235">DNA replication</keyword>
<dbReference type="GO" id="GO:0003677">
    <property type="term" value="F:DNA binding"/>
    <property type="evidence" value="ECO:0007669"/>
    <property type="project" value="UniProtKB-UniRule"/>
</dbReference>
<dbReference type="PROSITE" id="PS51199">
    <property type="entry name" value="SF4_HELICASE"/>
    <property type="match status" value="1"/>
</dbReference>
<comment type="caution">
    <text evidence="14">The sequence shown here is derived from an EMBL/GenBank/DDBJ whole genome shotgun (WGS) entry which is preliminary data.</text>
</comment>
<evidence type="ECO:0000256" key="6">
    <source>
        <dbReference type="ARBA" id="ARBA00022806"/>
    </source>
</evidence>
<dbReference type="NCBIfam" id="NF004384">
    <property type="entry name" value="PRK05748.1"/>
    <property type="match status" value="1"/>
</dbReference>
<keyword evidence="8 12" id="KW-0238">DNA-binding</keyword>
<dbReference type="Pfam" id="PF00772">
    <property type="entry name" value="DnaB"/>
    <property type="match status" value="1"/>
</dbReference>
<organism evidence="14 15">
    <name type="scientific">candidate division TA06 bacterium</name>
    <dbReference type="NCBI Taxonomy" id="2250710"/>
    <lineage>
        <taxon>Bacteria</taxon>
        <taxon>Bacteria division TA06</taxon>
    </lineage>
</organism>
<name>A0A523URV9_UNCT6</name>
<comment type="similarity">
    <text evidence="1 12">Belongs to the helicase family. DnaB subfamily.</text>
</comment>
<evidence type="ECO:0000256" key="4">
    <source>
        <dbReference type="ARBA" id="ARBA00022741"/>
    </source>
</evidence>
<evidence type="ECO:0000256" key="9">
    <source>
        <dbReference type="ARBA" id="ARBA00023235"/>
    </source>
</evidence>
<dbReference type="CDD" id="cd00984">
    <property type="entry name" value="DnaB_C"/>
    <property type="match status" value="1"/>
</dbReference>
<keyword evidence="7 12" id="KW-0067">ATP-binding</keyword>
<dbReference type="Gene3D" id="3.40.50.300">
    <property type="entry name" value="P-loop containing nucleotide triphosphate hydrolases"/>
    <property type="match status" value="1"/>
</dbReference>
<dbReference type="InterPro" id="IPR007692">
    <property type="entry name" value="DNA_helicase_DnaB"/>
</dbReference>
<proteinExistence type="inferred from homology"/>
<evidence type="ECO:0000256" key="11">
    <source>
        <dbReference type="NCBIfam" id="TIGR00665"/>
    </source>
</evidence>
<keyword evidence="6 12" id="KW-0347">Helicase</keyword>
<evidence type="ECO:0000256" key="5">
    <source>
        <dbReference type="ARBA" id="ARBA00022801"/>
    </source>
</evidence>
<dbReference type="Proteomes" id="UP000315525">
    <property type="component" value="Unassembled WGS sequence"/>
</dbReference>
<protein>
    <recommendedName>
        <fullName evidence="11 12">Replicative DNA helicase</fullName>
        <ecNumber evidence="11 12">5.6.2.3</ecNumber>
    </recommendedName>
</protein>
<evidence type="ECO:0000259" key="13">
    <source>
        <dbReference type="PROSITE" id="PS51199"/>
    </source>
</evidence>
<dbReference type="GO" id="GO:0042802">
    <property type="term" value="F:identical protein binding"/>
    <property type="evidence" value="ECO:0007669"/>
    <property type="project" value="UniProtKB-ARBA"/>
</dbReference>
<evidence type="ECO:0000256" key="8">
    <source>
        <dbReference type="ARBA" id="ARBA00023125"/>
    </source>
</evidence>
<evidence type="ECO:0000256" key="12">
    <source>
        <dbReference type="RuleBase" id="RU362085"/>
    </source>
</evidence>
<feature type="domain" description="SF4 helicase" evidence="13">
    <location>
        <begin position="179"/>
        <end position="442"/>
    </location>
</feature>
<evidence type="ECO:0000256" key="1">
    <source>
        <dbReference type="ARBA" id="ARBA00008428"/>
    </source>
</evidence>
<evidence type="ECO:0000256" key="7">
    <source>
        <dbReference type="ARBA" id="ARBA00022840"/>
    </source>
</evidence>
<keyword evidence="2 12" id="KW-0639">Primosome</keyword>
<dbReference type="AlphaFoldDB" id="A0A523URV9"/>
<evidence type="ECO:0000256" key="3">
    <source>
        <dbReference type="ARBA" id="ARBA00022705"/>
    </source>
</evidence>
<keyword evidence="9" id="KW-0413">Isomerase</keyword>
<dbReference type="GO" id="GO:0043139">
    <property type="term" value="F:5'-3' DNA helicase activity"/>
    <property type="evidence" value="ECO:0007669"/>
    <property type="project" value="UniProtKB-EC"/>
</dbReference>
<dbReference type="InterPro" id="IPR027417">
    <property type="entry name" value="P-loop_NTPase"/>
</dbReference>
<dbReference type="GO" id="GO:0005829">
    <property type="term" value="C:cytosol"/>
    <property type="evidence" value="ECO:0007669"/>
    <property type="project" value="TreeGrafter"/>
</dbReference>
<dbReference type="SUPFAM" id="SSF52540">
    <property type="entry name" value="P-loop containing nucleoside triphosphate hydrolases"/>
    <property type="match status" value="1"/>
</dbReference>
<dbReference type="NCBIfam" id="TIGR00665">
    <property type="entry name" value="DnaB"/>
    <property type="match status" value="1"/>
</dbReference>
<dbReference type="Gene3D" id="1.10.860.10">
    <property type="entry name" value="DNAb Helicase, Chain A"/>
    <property type="match status" value="1"/>
</dbReference>
<sequence>MADKVTERTQPQAVEAEASVLGGMLLERSAIGRAVELLDDTCFYLDSHRTIFSTICVLYDKGVPVDLVTVTEELKKRKQLDKAGGASYISVLLERVATGANVEYHARIILEKAVLRKLIQSTTGIVQRSYEGTDDVDELLDDAENKIFSIRQSRLKRGFVSVRTLIKGSFEAIEELSKRKKHITGIESGFVDLDRRTSGFQNSDFVVVASRPSMGKTSFALNVAQHAAINTRVPVGIFSLEMSKEQVVQRMLCSEARVDAQRLRTGYLSDADWPKLTAAAGRLNEAPIYIDDSAVLSIWELKSKARRLKSEVDLGVLMVDYMQLISGPSSENRQQEISAISRSLKALAKELDIPILAMSQLSRAVESRGGARRPVLSDLRESGAIEQDADVVIMVYRPELYGLQPEGVAELIVAKQRNGPTGTEKLAFVKQYTRFENMSGVEEVSPAEGADELGEVVS</sequence>
<comment type="function">
    <text evidence="12">The main replicative DNA helicase, it participates in initiation and elongation during chromosome replication. Travels ahead of the DNA replisome, separating dsDNA into templates for DNA synthesis. A processive ATP-dependent 5'-3' DNA helicase it has DNA-dependent ATPase activity.</text>
</comment>
<dbReference type="Pfam" id="PF03796">
    <property type="entry name" value="DnaB_C"/>
    <property type="match status" value="1"/>
</dbReference>
<accession>A0A523URV9</accession>
<dbReference type="InterPro" id="IPR016136">
    <property type="entry name" value="DNA_helicase_N/primase_C"/>
</dbReference>
<dbReference type="InterPro" id="IPR036185">
    <property type="entry name" value="DNA_heli_DnaB-like_N_sf"/>
</dbReference>
<dbReference type="InterPro" id="IPR007694">
    <property type="entry name" value="DNA_helicase_DnaB-like_C"/>
</dbReference>
<gene>
    <name evidence="14" type="primary">dnaB</name>
    <name evidence="14" type="ORF">E3J62_08775</name>
</gene>
<dbReference type="EC" id="5.6.2.3" evidence="11 12"/>
<reference evidence="14 15" key="1">
    <citation type="submission" date="2019-03" db="EMBL/GenBank/DDBJ databases">
        <title>Metabolic potential of uncultured bacteria and archaea associated with petroleum seepage in deep-sea sediments.</title>
        <authorList>
            <person name="Dong X."/>
            <person name="Hubert C."/>
        </authorList>
    </citation>
    <scope>NUCLEOTIDE SEQUENCE [LARGE SCALE GENOMIC DNA]</scope>
    <source>
        <strain evidence="14">E44_bin18</strain>
    </source>
</reference>
<evidence type="ECO:0000256" key="2">
    <source>
        <dbReference type="ARBA" id="ARBA00022515"/>
    </source>
</evidence>
<dbReference type="SUPFAM" id="SSF48024">
    <property type="entry name" value="N-terminal domain of DnaB helicase"/>
    <property type="match status" value="1"/>
</dbReference>
<evidence type="ECO:0000256" key="10">
    <source>
        <dbReference type="ARBA" id="ARBA00048954"/>
    </source>
</evidence>
<dbReference type="GO" id="GO:0005524">
    <property type="term" value="F:ATP binding"/>
    <property type="evidence" value="ECO:0007669"/>
    <property type="project" value="UniProtKB-UniRule"/>
</dbReference>
<dbReference type="GO" id="GO:1990077">
    <property type="term" value="C:primosome complex"/>
    <property type="evidence" value="ECO:0007669"/>
    <property type="project" value="UniProtKB-UniRule"/>
</dbReference>
<dbReference type="FunFam" id="1.10.860.10:FF:000001">
    <property type="entry name" value="Replicative DNA helicase"/>
    <property type="match status" value="1"/>
</dbReference>
<dbReference type="PANTHER" id="PTHR30153">
    <property type="entry name" value="REPLICATIVE DNA HELICASE DNAB"/>
    <property type="match status" value="1"/>
</dbReference>
<dbReference type="FunFam" id="3.40.50.300:FF:000076">
    <property type="entry name" value="Replicative DNA helicase"/>
    <property type="match status" value="1"/>
</dbReference>
<evidence type="ECO:0000313" key="15">
    <source>
        <dbReference type="Proteomes" id="UP000315525"/>
    </source>
</evidence>
<dbReference type="GO" id="GO:0006269">
    <property type="term" value="P:DNA replication, synthesis of primer"/>
    <property type="evidence" value="ECO:0007669"/>
    <property type="project" value="UniProtKB-UniRule"/>
</dbReference>
<keyword evidence="5 12" id="KW-0378">Hydrolase</keyword>
<dbReference type="EMBL" id="SOJN01000099">
    <property type="protein sequence ID" value="TET45021.1"/>
    <property type="molecule type" value="Genomic_DNA"/>
</dbReference>
<dbReference type="InterPro" id="IPR007693">
    <property type="entry name" value="DNA_helicase_DnaB-like_N"/>
</dbReference>
<dbReference type="GO" id="GO:0016887">
    <property type="term" value="F:ATP hydrolysis activity"/>
    <property type="evidence" value="ECO:0007669"/>
    <property type="project" value="RHEA"/>
</dbReference>
<keyword evidence="4 12" id="KW-0547">Nucleotide-binding</keyword>
<dbReference type="PANTHER" id="PTHR30153:SF2">
    <property type="entry name" value="REPLICATIVE DNA HELICASE"/>
    <property type="match status" value="1"/>
</dbReference>